<accession>A0A328HFR2</accession>
<feature type="compositionally biased region" description="Low complexity" evidence="4">
    <location>
        <begin position="165"/>
        <end position="182"/>
    </location>
</feature>
<dbReference type="RefSeq" id="WP_111903762.1">
    <property type="nucleotide sequence ID" value="NZ_QLNP01000070.1"/>
</dbReference>
<evidence type="ECO:0000256" key="2">
    <source>
        <dbReference type="ARBA" id="ARBA00023125"/>
    </source>
</evidence>
<dbReference type="PROSITE" id="PS01117">
    <property type="entry name" value="HTH_MARR_1"/>
    <property type="match status" value="1"/>
</dbReference>
<feature type="region of interest" description="Disordered" evidence="4">
    <location>
        <begin position="139"/>
        <end position="254"/>
    </location>
</feature>
<dbReference type="InterPro" id="IPR036388">
    <property type="entry name" value="WH-like_DNA-bd_sf"/>
</dbReference>
<dbReference type="SMART" id="SM00347">
    <property type="entry name" value="HTH_MARR"/>
    <property type="match status" value="1"/>
</dbReference>
<evidence type="ECO:0000256" key="1">
    <source>
        <dbReference type="ARBA" id="ARBA00023015"/>
    </source>
</evidence>
<sequence length="254" mass="25871">MVPNPDAEQWGPHQLLSMAARLVQRRQDQALAELGLTHAAVIALQGLLAGPLNQEQLASDIKVRSQSIGRVLSRLEEAGLVARASSSLDRRHNEVSITEAGRQALEAARKAEQDALPPDVVEGTVLGRELARVISYFPGRAKPGSAKNQNPAAAVGDPAADDTAEAGPPVAGAPAEGAAVEGMTPPAGAKTAGVPATGQQPSSADTAAEPALEEPASGDEVAAQDAAPAPQDGAGTRPESAARATPPLGRRTDQ</sequence>
<dbReference type="InterPro" id="IPR000835">
    <property type="entry name" value="HTH_MarR-typ"/>
</dbReference>
<reference evidence="6 7" key="1">
    <citation type="submission" date="2018-04" db="EMBL/GenBank/DDBJ databases">
        <title>Bacteria isolated from cave deposits of Manipur.</title>
        <authorList>
            <person name="Sahoo D."/>
            <person name="Sarangthem I."/>
            <person name="Nandeibam J."/>
        </authorList>
    </citation>
    <scope>NUCLEOTIDE SEQUENCE [LARGE SCALE GENOMIC DNA]</scope>
    <source>
        <strain evidence="7">mrc11</strain>
    </source>
</reference>
<comment type="caution">
    <text evidence="6">The sequence shown here is derived from an EMBL/GenBank/DDBJ whole genome shotgun (WGS) entry which is preliminary data.</text>
</comment>
<keyword evidence="3" id="KW-0804">Transcription</keyword>
<dbReference type="Proteomes" id="UP000249166">
    <property type="component" value="Unassembled WGS sequence"/>
</dbReference>
<dbReference type="PROSITE" id="PS50995">
    <property type="entry name" value="HTH_MARR_2"/>
    <property type="match status" value="1"/>
</dbReference>
<dbReference type="EMBL" id="QLNP01000070">
    <property type="protein sequence ID" value="RAM37478.1"/>
    <property type="molecule type" value="Genomic_DNA"/>
</dbReference>
<dbReference type="AlphaFoldDB" id="A0A328HFR2"/>
<dbReference type="PANTHER" id="PTHR33164">
    <property type="entry name" value="TRANSCRIPTIONAL REGULATOR, MARR FAMILY"/>
    <property type="match status" value="1"/>
</dbReference>
<organism evidence="6 7">
    <name type="scientific">Arthrobacter globiformis</name>
    <dbReference type="NCBI Taxonomy" id="1665"/>
    <lineage>
        <taxon>Bacteria</taxon>
        <taxon>Bacillati</taxon>
        <taxon>Actinomycetota</taxon>
        <taxon>Actinomycetes</taxon>
        <taxon>Micrococcales</taxon>
        <taxon>Micrococcaceae</taxon>
        <taxon>Arthrobacter</taxon>
    </lineage>
</organism>
<dbReference type="OrthoDB" id="4462574at2"/>
<keyword evidence="2" id="KW-0238">DNA-binding</keyword>
<evidence type="ECO:0000256" key="4">
    <source>
        <dbReference type="SAM" id="MobiDB-lite"/>
    </source>
</evidence>
<dbReference type="GO" id="GO:0003677">
    <property type="term" value="F:DNA binding"/>
    <property type="evidence" value="ECO:0007669"/>
    <property type="project" value="UniProtKB-KW"/>
</dbReference>
<dbReference type="InterPro" id="IPR011991">
    <property type="entry name" value="ArsR-like_HTH"/>
</dbReference>
<dbReference type="CDD" id="cd00090">
    <property type="entry name" value="HTH_ARSR"/>
    <property type="match status" value="1"/>
</dbReference>
<dbReference type="Pfam" id="PF12802">
    <property type="entry name" value="MarR_2"/>
    <property type="match status" value="1"/>
</dbReference>
<dbReference type="PANTHER" id="PTHR33164:SF64">
    <property type="entry name" value="TRANSCRIPTIONAL REGULATOR SLYA"/>
    <property type="match status" value="1"/>
</dbReference>
<dbReference type="InterPro" id="IPR036390">
    <property type="entry name" value="WH_DNA-bd_sf"/>
</dbReference>
<evidence type="ECO:0000313" key="7">
    <source>
        <dbReference type="Proteomes" id="UP000249166"/>
    </source>
</evidence>
<name>A0A328HFR2_ARTGO</name>
<dbReference type="Gene3D" id="1.10.10.10">
    <property type="entry name" value="Winged helix-like DNA-binding domain superfamily/Winged helix DNA-binding domain"/>
    <property type="match status" value="1"/>
</dbReference>
<protein>
    <recommendedName>
        <fullName evidence="5">HTH marR-type domain-containing protein</fullName>
    </recommendedName>
</protein>
<proteinExistence type="predicted"/>
<dbReference type="SUPFAM" id="SSF46785">
    <property type="entry name" value="Winged helix' DNA-binding domain"/>
    <property type="match status" value="1"/>
</dbReference>
<feature type="domain" description="HTH marR-type" evidence="5">
    <location>
        <begin position="12"/>
        <end position="142"/>
    </location>
</feature>
<keyword evidence="1" id="KW-0805">Transcription regulation</keyword>
<dbReference type="GO" id="GO:0003700">
    <property type="term" value="F:DNA-binding transcription factor activity"/>
    <property type="evidence" value="ECO:0007669"/>
    <property type="project" value="InterPro"/>
</dbReference>
<dbReference type="InterPro" id="IPR023187">
    <property type="entry name" value="Tscrpt_reg_MarR-type_CS"/>
</dbReference>
<feature type="compositionally biased region" description="Low complexity" evidence="4">
    <location>
        <begin position="223"/>
        <end position="235"/>
    </location>
</feature>
<evidence type="ECO:0000313" key="6">
    <source>
        <dbReference type="EMBL" id="RAM37478.1"/>
    </source>
</evidence>
<dbReference type="PRINTS" id="PR00598">
    <property type="entry name" value="HTHMARR"/>
</dbReference>
<dbReference type="GO" id="GO:0006950">
    <property type="term" value="P:response to stress"/>
    <property type="evidence" value="ECO:0007669"/>
    <property type="project" value="TreeGrafter"/>
</dbReference>
<gene>
    <name evidence="6" type="ORF">DBZ45_09985</name>
</gene>
<evidence type="ECO:0000259" key="5">
    <source>
        <dbReference type="PROSITE" id="PS50995"/>
    </source>
</evidence>
<dbReference type="InterPro" id="IPR039422">
    <property type="entry name" value="MarR/SlyA-like"/>
</dbReference>
<evidence type="ECO:0000256" key="3">
    <source>
        <dbReference type="ARBA" id="ARBA00023163"/>
    </source>
</evidence>